<dbReference type="OrthoDB" id="398329at2"/>
<feature type="region of interest" description="Disordered" evidence="7">
    <location>
        <begin position="141"/>
        <end position="164"/>
    </location>
</feature>
<keyword evidence="4" id="KW-0255">Endonuclease</keyword>
<feature type="region of interest" description="Disordered" evidence="7">
    <location>
        <begin position="32"/>
        <end position="61"/>
    </location>
</feature>
<keyword evidence="9" id="KW-1185">Reference proteome</keyword>
<dbReference type="Proteomes" id="UP000288178">
    <property type="component" value="Unassembled WGS sequence"/>
</dbReference>
<organism evidence="8 9">
    <name type="scientific">Rubrivivax albus</name>
    <dbReference type="NCBI Taxonomy" id="2499835"/>
    <lineage>
        <taxon>Bacteria</taxon>
        <taxon>Pseudomonadati</taxon>
        <taxon>Pseudomonadota</taxon>
        <taxon>Betaproteobacteria</taxon>
        <taxon>Burkholderiales</taxon>
        <taxon>Sphaerotilaceae</taxon>
        <taxon>Rubrivivax</taxon>
    </lineage>
</organism>
<dbReference type="EMBL" id="SACT01000002">
    <property type="protein sequence ID" value="RVT52737.1"/>
    <property type="molecule type" value="Genomic_DNA"/>
</dbReference>
<proteinExistence type="predicted"/>
<keyword evidence="2" id="KW-0819">tRNA processing</keyword>
<dbReference type="GO" id="GO:0030677">
    <property type="term" value="C:ribonuclease P complex"/>
    <property type="evidence" value="ECO:0007669"/>
    <property type="project" value="TreeGrafter"/>
</dbReference>
<dbReference type="GO" id="GO:0004526">
    <property type="term" value="F:ribonuclease P activity"/>
    <property type="evidence" value="ECO:0007669"/>
    <property type="project" value="InterPro"/>
</dbReference>
<dbReference type="InterPro" id="IPR014721">
    <property type="entry name" value="Ribsml_uS5_D2-typ_fold_subgr"/>
</dbReference>
<dbReference type="PANTHER" id="PTHR33992:SF1">
    <property type="entry name" value="RIBONUCLEASE P PROTEIN COMPONENT"/>
    <property type="match status" value="1"/>
</dbReference>
<evidence type="ECO:0000313" key="8">
    <source>
        <dbReference type="EMBL" id="RVT52737.1"/>
    </source>
</evidence>
<evidence type="ECO:0000313" key="9">
    <source>
        <dbReference type="Proteomes" id="UP000288178"/>
    </source>
</evidence>
<evidence type="ECO:0000256" key="3">
    <source>
        <dbReference type="ARBA" id="ARBA00022722"/>
    </source>
</evidence>
<dbReference type="PANTHER" id="PTHR33992">
    <property type="entry name" value="RIBONUCLEASE P PROTEIN COMPONENT"/>
    <property type="match status" value="1"/>
</dbReference>
<accession>A0A3S2U496</accession>
<dbReference type="GO" id="GO:0042781">
    <property type="term" value="F:3'-tRNA processing endoribonuclease activity"/>
    <property type="evidence" value="ECO:0007669"/>
    <property type="project" value="TreeGrafter"/>
</dbReference>
<protein>
    <submittedName>
        <fullName evidence="8">Ribonuclease P protein component</fullName>
    </submittedName>
</protein>
<sequence length="164" mass="17654">MIGRLVHSADFQRLLSTPPWSRSAHFAVHHLPAAPSRPRPAGKQAARQELSTDDVNKSPQPVDDLSGRFWLGAVLPKRLARRAVTRNLLRRQIRAALQRHAGSLPGGLWVVRLRSGFARSDFVSAASEVLRAAARGELDAALGTAGRSASRPDRGARATGGHAP</sequence>
<reference evidence="8 9" key="1">
    <citation type="submission" date="2019-01" db="EMBL/GenBank/DDBJ databases">
        <authorList>
            <person name="Chen W.-M."/>
        </authorList>
    </citation>
    <scope>NUCLEOTIDE SEQUENCE [LARGE SCALE GENOMIC DNA]</scope>
    <source>
        <strain evidence="8 9">ICH-3</strain>
    </source>
</reference>
<dbReference type="InterPro" id="IPR020568">
    <property type="entry name" value="Ribosomal_Su5_D2-typ_SF"/>
</dbReference>
<keyword evidence="5" id="KW-0378">Hydrolase</keyword>
<evidence type="ECO:0000256" key="4">
    <source>
        <dbReference type="ARBA" id="ARBA00022759"/>
    </source>
</evidence>
<dbReference type="InterPro" id="IPR000100">
    <property type="entry name" value="RNase_P"/>
</dbReference>
<evidence type="ECO:0000256" key="7">
    <source>
        <dbReference type="SAM" id="MobiDB-lite"/>
    </source>
</evidence>
<comment type="function">
    <text evidence="1">RNaseP catalyzes the removal of the 5'-leader sequence from pre-tRNA to produce the mature 5'-terminus. It can also cleave other RNA substrates such as 4.5S RNA. The protein component plays an auxiliary but essential role in vivo by binding to the 5'-leader sequence and broadening the substrate specificity of the ribozyme.</text>
</comment>
<evidence type="ECO:0000256" key="2">
    <source>
        <dbReference type="ARBA" id="ARBA00022694"/>
    </source>
</evidence>
<evidence type="ECO:0000256" key="5">
    <source>
        <dbReference type="ARBA" id="ARBA00022801"/>
    </source>
</evidence>
<comment type="caution">
    <text evidence="8">The sequence shown here is derived from an EMBL/GenBank/DDBJ whole genome shotgun (WGS) entry which is preliminary data.</text>
</comment>
<keyword evidence="3" id="KW-0540">Nuclease</keyword>
<name>A0A3S2U496_9BURK</name>
<dbReference type="Gene3D" id="3.30.230.10">
    <property type="match status" value="1"/>
</dbReference>
<dbReference type="SUPFAM" id="SSF54211">
    <property type="entry name" value="Ribosomal protein S5 domain 2-like"/>
    <property type="match status" value="1"/>
</dbReference>
<dbReference type="PROSITE" id="PS00648">
    <property type="entry name" value="RIBONUCLEASE_P"/>
    <property type="match status" value="1"/>
</dbReference>
<dbReference type="InterPro" id="IPR020539">
    <property type="entry name" value="RNase_P_CS"/>
</dbReference>
<dbReference type="GO" id="GO:0000049">
    <property type="term" value="F:tRNA binding"/>
    <property type="evidence" value="ECO:0007669"/>
    <property type="project" value="InterPro"/>
</dbReference>
<keyword evidence="6" id="KW-0694">RNA-binding</keyword>
<dbReference type="RefSeq" id="WP_128198109.1">
    <property type="nucleotide sequence ID" value="NZ_SACT01000002.1"/>
</dbReference>
<evidence type="ECO:0000256" key="6">
    <source>
        <dbReference type="ARBA" id="ARBA00022884"/>
    </source>
</evidence>
<evidence type="ECO:0000256" key="1">
    <source>
        <dbReference type="ARBA" id="ARBA00002663"/>
    </source>
</evidence>
<gene>
    <name evidence="8" type="ORF">ENE75_10010</name>
</gene>
<dbReference type="AlphaFoldDB" id="A0A3S2U496"/>
<dbReference type="Pfam" id="PF00825">
    <property type="entry name" value="Ribonuclease_P"/>
    <property type="match status" value="1"/>
</dbReference>